<dbReference type="InterPro" id="IPR027417">
    <property type="entry name" value="P-loop_NTPase"/>
</dbReference>
<dbReference type="PROSITE" id="PS00662">
    <property type="entry name" value="T2SP_E"/>
    <property type="match status" value="1"/>
</dbReference>
<evidence type="ECO:0000256" key="1">
    <source>
        <dbReference type="ARBA" id="ARBA00006611"/>
    </source>
</evidence>
<dbReference type="PANTHER" id="PTHR30258:SF2">
    <property type="entry name" value="COMG OPERON PROTEIN 1"/>
    <property type="match status" value="1"/>
</dbReference>
<proteinExistence type="inferred from homology"/>
<dbReference type="SUPFAM" id="SSF160246">
    <property type="entry name" value="EspE N-terminal domain-like"/>
    <property type="match status" value="1"/>
</dbReference>
<dbReference type="FunFam" id="3.40.50.300:FF:000398">
    <property type="entry name" value="Type IV pilus assembly ATPase PilB"/>
    <property type="match status" value="1"/>
</dbReference>
<dbReference type="Gene3D" id="1.10.40.70">
    <property type="match status" value="1"/>
</dbReference>
<dbReference type="GO" id="GO:0005886">
    <property type="term" value="C:plasma membrane"/>
    <property type="evidence" value="ECO:0007669"/>
    <property type="project" value="TreeGrafter"/>
</dbReference>
<organism evidence="5 6">
    <name type="scientific">Candidatus Desulfobia pelagia</name>
    <dbReference type="NCBI Taxonomy" id="2841692"/>
    <lineage>
        <taxon>Bacteria</taxon>
        <taxon>Pseudomonadati</taxon>
        <taxon>Thermodesulfobacteriota</taxon>
        <taxon>Desulfobulbia</taxon>
        <taxon>Desulfobulbales</taxon>
        <taxon>Desulfobulbaceae</taxon>
        <taxon>Candidatus Desulfobia</taxon>
    </lineage>
</organism>
<keyword evidence="2" id="KW-0547">Nucleotide-binding</keyword>
<protein>
    <submittedName>
        <fullName evidence="5">Flp pilus assembly complex ATPase component TadA</fullName>
    </submittedName>
</protein>
<dbReference type="InterPro" id="IPR003593">
    <property type="entry name" value="AAA+_ATPase"/>
</dbReference>
<comment type="caution">
    <text evidence="5">The sequence shown here is derived from an EMBL/GenBank/DDBJ whole genome shotgun (WGS) entry which is preliminary data.</text>
</comment>
<name>A0A8J6N9U7_9BACT</name>
<dbReference type="PANTHER" id="PTHR30258">
    <property type="entry name" value="TYPE II SECRETION SYSTEM PROTEIN GSPE-RELATED"/>
    <property type="match status" value="1"/>
</dbReference>
<dbReference type="Proteomes" id="UP000614424">
    <property type="component" value="Unassembled WGS sequence"/>
</dbReference>
<dbReference type="CDD" id="cd01129">
    <property type="entry name" value="PulE-GspE-like"/>
    <property type="match status" value="1"/>
</dbReference>
<evidence type="ECO:0000259" key="4">
    <source>
        <dbReference type="PROSITE" id="PS00662"/>
    </source>
</evidence>
<dbReference type="Gene3D" id="3.40.50.300">
    <property type="entry name" value="P-loop containing nucleotide triphosphate hydrolases"/>
    <property type="match status" value="1"/>
</dbReference>
<sequence>MTVYFEKKEKLGDLLVRKGKISQGQLARALTHLETMPQNLGDILVSLGFISEDDLLAALAEQMALPLFTPRDDDEYLAPEISAIFLKEHPFIIIRRMGTYILVVNDPMDGDIVTAADILVSEPFQIQLAPAATVQNLVTEHYELEQEQKGTDQYLIDESDIDKLKDMASEAPVIKYVNNLIDTAIGRRASDIHIESFENGQLIRFRIDGILQEFEMPPATMRAAIISRIKLLASLDIAERRIPQDGKISMRIGGKEVDLRVSTMPTVYGEGLVIRILEKGSIILDISRLGMSETIEKEFSDLITITNGIILVTGPTGSGKTTTLYCVLNRINTGSNKIITLEDPVEYQLHGINQTQVRPEIGLTFAKGLRSIVRQDPDVIMVGEIRDLDTAEIAVQSSLTGHLVFSTLHTNDAFSAVVRMIDIGVERFLISSSLRGVLAQRLVRCICPSCRKVLGNVAGHLGYVPDGGDFEMYIGEGCQNCSGTGYTGRIGIYELLTMSEKLSRGISQGMGQEDLKEIGRQEGFKSMFQDGLMKVREGKTSLAEVIRVGKGL</sequence>
<dbReference type="GO" id="GO:0005524">
    <property type="term" value="F:ATP binding"/>
    <property type="evidence" value="ECO:0007669"/>
    <property type="project" value="UniProtKB-KW"/>
</dbReference>
<dbReference type="SUPFAM" id="SSF52540">
    <property type="entry name" value="P-loop containing nucleoside triphosphate hydrolases"/>
    <property type="match status" value="1"/>
</dbReference>
<gene>
    <name evidence="5" type="primary">tadA</name>
    <name evidence="5" type="ORF">H8E41_04215</name>
</gene>
<accession>A0A8J6N9U7</accession>
<dbReference type="Pfam" id="PF00437">
    <property type="entry name" value="T2SSE"/>
    <property type="match status" value="1"/>
</dbReference>
<reference evidence="5 6" key="1">
    <citation type="submission" date="2020-08" db="EMBL/GenBank/DDBJ databases">
        <title>Bridging the membrane lipid divide: bacteria of the FCB group superphylum have the potential to synthesize archaeal ether lipids.</title>
        <authorList>
            <person name="Villanueva L."/>
            <person name="Von Meijenfeldt F.A.B."/>
            <person name="Westbye A.B."/>
            <person name="Yadav S."/>
            <person name="Hopmans E.C."/>
            <person name="Dutilh B.E."/>
            <person name="Sinninghe Damste J.S."/>
        </authorList>
    </citation>
    <scope>NUCLEOTIDE SEQUENCE [LARGE SCALE GENOMIC DNA]</scope>
    <source>
        <strain evidence="5">NIOZ-UU47</strain>
    </source>
</reference>
<evidence type="ECO:0000256" key="3">
    <source>
        <dbReference type="ARBA" id="ARBA00022840"/>
    </source>
</evidence>
<dbReference type="FunFam" id="3.30.450.90:FF:000001">
    <property type="entry name" value="Type II secretion system ATPase GspE"/>
    <property type="match status" value="1"/>
</dbReference>
<dbReference type="Gene3D" id="3.30.450.90">
    <property type="match status" value="1"/>
</dbReference>
<dbReference type="GO" id="GO:0016887">
    <property type="term" value="F:ATP hydrolysis activity"/>
    <property type="evidence" value="ECO:0007669"/>
    <property type="project" value="TreeGrafter"/>
</dbReference>
<evidence type="ECO:0000256" key="2">
    <source>
        <dbReference type="ARBA" id="ARBA00022741"/>
    </source>
</evidence>
<dbReference type="InterPro" id="IPR037257">
    <property type="entry name" value="T2SS_E_N_sf"/>
</dbReference>
<comment type="similarity">
    <text evidence="1">Belongs to the GSP E family.</text>
</comment>
<dbReference type="EMBL" id="JACNJZ010000069">
    <property type="protein sequence ID" value="MBC8317086.1"/>
    <property type="molecule type" value="Genomic_DNA"/>
</dbReference>
<dbReference type="SMART" id="SM00382">
    <property type="entry name" value="AAA"/>
    <property type="match status" value="1"/>
</dbReference>
<evidence type="ECO:0000313" key="5">
    <source>
        <dbReference type="EMBL" id="MBC8317086.1"/>
    </source>
</evidence>
<evidence type="ECO:0000313" key="6">
    <source>
        <dbReference type="Proteomes" id="UP000614424"/>
    </source>
</evidence>
<feature type="domain" description="Bacterial type II secretion system protein E" evidence="4">
    <location>
        <begin position="373"/>
        <end position="387"/>
    </location>
</feature>
<dbReference type="AlphaFoldDB" id="A0A8J6N9U7"/>
<dbReference type="InterPro" id="IPR001482">
    <property type="entry name" value="T2SS/T4SS_dom"/>
</dbReference>
<keyword evidence="3" id="KW-0067">ATP-binding</keyword>